<keyword evidence="1" id="KW-0812">Transmembrane</keyword>
<organism evidence="2 3">
    <name type="scientific">Agromyces kandeliae</name>
    <dbReference type="NCBI Taxonomy" id="2666141"/>
    <lineage>
        <taxon>Bacteria</taxon>
        <taxon>Bacillati</taxon>
        <taxon>Actinomycetota</taxon>
        <taxon>Actinomycetes</taxon>
        <taxon>Micrococcales</taxon>
        <taxon>Microbacteriaceae</taxon>
        <taxon>Agromyces</taxon>
    </lineage>
</organism>
<dbReference type="AlphaFoldDB" id="A0A6L5QWW9"/>
<evidence type="ECO:0008006" key="4">
    <source>
        <dbReference type="Google" id="ProtNLM"/>
    </source>
</evidence>
<evidence type="ECO:0000256" key="1">
    <source>
        <dbReference type="SAM" id="Phobius"/>
    </source>
</evidence>
<name>A0A6L5QWW9_9MICO</name>
<accession>A0A6L5QWW9</accession>
<comment type="caution">
    <text evidence="2">The sequence shown here is derived from an EMBL/GenBank/DDBJ whole genome shotgun (WGS) entry which is preliminary data.</text>
</comment>
<feature type="transmembrane region" description="Helical" evidence="1">
    <location>
        <begin position="48"/>
        <end position="69"/>
    </location>
</feature>
<dbReference type="Proteomes" id="UP000476511">
    <property type="component" value="Unassembled WGS sequence"/>
</dbReference>
<proteinExistence type="predicted"/>
<evidence type="ECO:0000313" key="3">
    <source>
        <dbReference type="Proteomes" id="UP000476511"/>
    </source>
</evidence>
<dbReference type="RefSeq" id="WP_154344680.1">
    <property type="nucleotide sequence ID" value="NZ_WKJD01000003.1"/>
</dbReference>
<sequence>MAEVAHGFMLAGALAGTGATLARGRRLRALDAVAALAMLAAMFDTAATGILPGVAWAGILVLAGLALGIRSRVDRSNRSATATPRDPRAVGVRSRPIHDLHHALALIATGWLVAAAGSDVHAASAVAHGHSAPLLGAGTVGVLGVVALGAGVTLRAVRDGRDAAGHGLAAASMTVMLAAMAAPGLVSAFVA</sequence>
<reference evidence="2 3" key="1">
    <citation type="submission" date="2019-11" db="EMBL/GenBank/DDBJ databases">
        <title>Agromyces kandeliae sp. nov., isolated from mangrove soil.</title>
        <authorList>
            <person name="Wang R."/>
        </authorList>
    </citation>
    <scope>NUCLEOTIDE SEQUENCE [LARGE SCALE GENOMIC DNA]</scope>
    <source>
        <strain evidence="2 3">Q22</strain>
    </source>
</reference>
<keyword evidence="1" id="KW-1133">Transmembrane helix</keyword>
<feature type="transmembrane region" description="Helical" evidence="1">
    <location>
        <begin position="103"/>
        <end position="122"/>
    </location>
</feature>
<dbReference type="EMBL" id="WKJD01000003">
    <property type="protein sequence ID" value="MRX42276.1"/>
    <property type="molecule type" value="Genomic_DNA"/>
</dbReference>
<feature type="transmembrane region" description="Helical" evidence="1">
    <location>
        <begin position="168"/>
        <end position="190"/>
    </location>
</feature>
<keyword evidence="3" id="KW-1185">Reference proteome</keyword>
<protein>
    <recommendedName>
        <fullName evidence="4">DUF5134 domain-containing protein</fullName>
    </recommendedName>
</protein>
<feature type="transmembrane region" description="Helical" evidence="1">
    <location>
        <begin position="134"/>
        <end position="156"/>
    </location>
</feature>
<gene>
    <name evidence="2" type="ORF">GJR97_00885</name>
</gene>
<keyword evidence="1" id="KW-0472">Membrane</keyword>
<evidence type="ECO:0000313" key="2">
    <source>
        <dbReference type="EMBL" id="MRX42276.1"/>
    </source>
</evidence>